<comment type="caution">
    <text evidence="3">The sequence shown here is derived from an EMBL/GenBank/DDBJ whole genome shotgun (WGS) entry which is preliminary data.</text>
</comment>
<feature type="region of interest" description="Disordered" evidence="1">
    <location>
        <begin position="432"/>
        <end position="455"/>
    </location>
</feature>
<gene>
    <name evidence="3" type="ORF">PAECIP111802_01504</name>
</gene>
<dbReference type="InterPro" id="IPR031329">
    <property type="entry name" value="NEUT/ALK_ceramidase_N"/>
</dbReference>
<dbReference type="Proteomes" id="UP000730618">
    <property type="component" value="Unassembled WGS sequence"/>
</dbReference>
<protein>
    <recommendedName>
        <fullName evidence="2">Neutral/alkaline non-lysosomal ceramidase N-terminal domain-containing protein</fullName>
    </recommendedName>
</protein>
<dbReference type="EMBL" id="CAJVCE010000003">
    <property type="protein sequence ID" value="CAG7628896.1"/>
    <property type="molecule type" value="Genomic_DNA"/>
</dbReference>
<evidence type="ECO:0000259" key="2">
    <source>
        <dbReference type="Pfam" id="PF04734"/>
    </source>
</evidence>
<name>A0ABM8VDV5_9BACL</name>
<evidence type="ECO:0000313" key="4">
    <source>
        <dbReference type="Proteomes" id="UP000730618"/>
    </source>
</evidence>
<accession>A0ABM8VDV5</accession>
<dbReference type="Pfam" id="PF04734">
    <property type="entry name" value="Ceramidase_alk"/>
    <property type="match status" value="1"/>
</dbReference>
<reference evidence="3 4" key="1">
    <citation type="submission" date="2021-06" db="EMBL/GenBank/DDBJ databases">
        <authorList>
            <person name="Criscuolo A."/>
        </authorList>
    </citation>
    <scope>NUCLEOTIDE SEQUENCE [LARGE SCALE GENOMIC DNA]</scope>
    <source>
        <strain evidence="4">CIP 111802</strain>
    </source>
</reference>
<keyword evidence="4" id="KW-1185">Reference proteome</keyword>
<proteinExistence type="predicted"/>
<sequence length="455" mass="50187">MGRVIRLGTAKVDITPAYPVALAGFAHRTGCFEGISRRLYARIWFFEQPADGGVRRALIVQADLIWWGAEIVRKLKRILLEKWGFDPASVILHASHTHSGPQTTGMFTLSLGKPDWDYLKQLELNVLDGVSEAQSNLESVRVHKGAGACRIGVHRRKRVEGVIKMAPNPDGPMDTEVTVIRFQTDAGAAKGVFFHYTCHPTVTADNLISSEFPGVAMETVEEALAGGAIASYLQGCCGDIRPALVRDDDFYRGSDQDVERLGGALSDEVLRVLGRPMKPLAPFELAWRSDTVRLPLQPMPDRDELEMLKHKQGIMGQWSTLLLDEPSRLCDFVPLELSVLHIADGLSFLAIDGEVVTEYGDFVKNRSGGRILPIAYSNGMIGYIPTARQVSEGGYEAKESARYFGLPAPFDTSLEKLICNGILRLIGKDGQDEYGSASRKERSRRSVKSQSIRES</sequence>
<evidence type="ECO:0000313" key="3">
    <source>
        <dbReference type="EMBL" id="CAG7628896.1"/>
    </source>
</evidence>
<evidence type="ECO:0000256" key="1">
    <source>
        <dbReference type="SAM" id="MobiDB-lite"/>
    </source>
</evidence>
<organism evidence="3 4">
    <name type="scientific">Paenibacillus allorhizosphaerae</name>
    <dbReference type="NCBI Taxonomy" id="2849866"/>
    <lineage>
        <taxon>Bacteria</taxon>
        <taxon>Bacillati</taxon>
        <taxon>Bacillota</taxon>
        <taxon>Bacilli</taxon>
        <taxon>Bacillales</taxon>
        <taxon>Paenibacillaceae</taxon>
        <taxon>Paenibacillus</taxon>
    </lineage>
</organism>
<dbReference type="RefSeq" id="WP_218097836.1">
    <property type="nucleotide sequence ID" value="NZ_CAJVCE010000003.1"/>
</dbReference>
<feature type="domain" description="Neutral/alkaline non-lysosomal ceramidase N-terminal" evidence="2">
    <location>
        <begin position="7"/>
        <end position="244"/>
    </location>
</feature>